<reference evidence="2 3" key="1">
    <citation type="submission" date="2022-02" db="EMBL/GenBank/DDBJ databases">
        <title>Description of Brenneria tiliae sp. nov. isolated from symptomatic Tilia x moltkei and Tilia x europaea trees in the UK.</title>
        <authorList>
            <person name="Kile H."/>
        </authorList>
    </citation>
    <scope>NUCLEOTIDE SEQUENCE [LARGE SCALE GENOMIC DNA]</scope>
    <source>
        <strain evidence="2 3">MC1SB4.1</strain>
    </source>
</reference>
<accession>A0ABT0MQ39</accession>
<comment type="caution">
    <text evidence="2">The sequence shown here is derived from an EMBL/GenBank/DDBJ whole genome shotgun (WGS) entry which is preliminary data.</text>
</comment>
<dbReference type="Proteomes" id="UP001203069">
    <property type="component" value="Unassembled WGS sequence"/>
</dbReference>
<evidence type="ECO:0000313" key="2">
    <source>
        <dbReference type="EMBL" id="MCL2891956.1"/>
    </source>
</evidence>
<dbReference type="EMBL" id="JAKPBZ010000105">
    <property type="protein sequence ID" value="MCL2891956.1"/>
    <property type="molecule type" value="Genomic_DNA"/>
</dbReference>
<dbReference type="Pfam" id="PF01381">
    <property type="entry name" value="HTH_3"/>
    <property type="match status" value="1"/>
</dbReference>
<dbReference type="SMART" id="SM00530">
    <property type="entry name" value="HTH_XRE"/>
    <property type="match status" value="1"/>
</dbReference>
<dbReference type="PROSITE" id="PS50943">
    <property type="entry name" value="HTH_CROC1"/>
    <property type="match status" value="1"/>
</dbReference>
<dbReference type="SUPFAM" id="SSF47413">
    <property type="entry name" value="lambda repressor-like DNA-binding domains"/>
    <property type="match status" value="1"/>
</dbReference>
<dbReference type="RefSeq" id="WP_249243774.1">
    <property type="nucleotide sequence ID" value="NZ_JAKPBZ010000105.1"/>
</dbReference>
<dbReference type="Gene3D" id="1.10.260.40">
    <property type="entry name" value="lambda repressor-like DNA-binding domains"/>
    <property type="match status" value="1"/>
</dbReference>
<dbReference type="InterPro" id="IPR010982">
    <property type="entry name" value="Lambda_DNA-bd_dom_sf"/>
</dbReference>
<feature type="domain" description="HTH cro/C1-type" evidence="1">
    <location>
        <begin position="53"/>
        <end position="107"/>
    </location>
</feature>
<gene>
    <name evidence="2" type="ORF">MFP26_04480</name>
</gene>
<sequence length="108" mass="11934">MSHHGTKPAILKLEALSTMIDELKRELALNEEYGKAVVRDNQIQTSAEFGRRLNARRKELGIELATLELQTSVSISTLKRLFRDPAQVKFATVQAVSAALGVKLCAVE</sequence>
<proteinExistence type="predicted"/>
<protein>
    <submittedName>
        <fullName evidence="2">Helix-turn-helix transcriptional regulator</fullName>
    </submittedName>
</protein>
<dbReference type="CDD" id="cd00093">
    <property type="entry name" value="HTH_XRE"/>
    <property type="match status" value="1"/>
</dbReference>
<keyword evidence="3" id="KW-1185">Reference proteome</keyword>
<evidence type="ECO:0000259" key="1">
    <source>
        <dbReference type="PROSITE" id="PS50943"/>
    </source>
</evidence>
<dbReference type="InterPro" id="IPR001387">
    <property type="entry name" value="Cro/C1-type_HTH"/>
</dbReference>
<name>A0ABT0MQ39_9GAMM</name>
<evidence type="ECO:0000313" key="3">
    <source>
        <dbReference type="Proteomes" id="UP001203069"/>
    </source>
</evidence>
<organism evidence="2 3">
    <name type="scientific">Brenneria tiliae</name>
    <dbReference type="NCBI Taxonomy" id="2914984"/>
    <lineage>
        <taxon>Bacteria</taxon>
        <taxon>Pseudomonadati</taxon>
        <taxon>Pseudomonadota</taxon>
        <taxon>Gammaproteobacteria</taxon>
        <taxon>Enterobacterales</taxon>
        <taxon>Pectobacteriaceae</taxon>
        <taxon>Brenneria</taxon>
    </lineage>
</organism>